<reference evidence="1 2" key="1">
    <citation type="journal article" date="2023" name="Elife">
        <title>Identification of key yeast species and microbe-microbe interactions impacting larval growth of Drosophila in the wild.</title>
        <authorList>
            <person name="Mure A."/>
            <person name="Sugiura Y."/>
            <person name="Maeda R."/>
            <person name="Honda K."/>
            <person name="Sakurai N."/>
            <person name="Takahashi Y."/>
            <person name="Watada M."/>
            <person name="Katoh T."/>
            <person name="Gotoh A."/>
            <person name="Gotoh Y."/>
            <person name="Taniguchi I."/>
            <person name="Nakamura K."/>
            <person name="Hayashi T."/>
            <person name="Katayama T."/>
            <person name="Uemura T."/>
            <person name="Hattori Y."/>
        </authorList>
    </citation>
    <scope>NUCLEOTIDE SEQUENCE [LARGE SCALE GENOMIC DNA]</scope>
    <source>
        <strain evidence="1 2">PK-24</strain>
    </source>
</reference>
<dbReference type="InterPro" id="IPR024645">
    <property type="entry name" value="Mitochondr_Som1"/>
</dbReference>
<dbReference type="Proteomes" id="UP001378960">
    <property type="component" value="Unassembled WGS sequence"/>
</dbReference>
<gene>
    <name evidence="1" type="ORF">DAPK24_022690</name>
</gene>
<evidence type="ECO:0000313" key="1">
    <source>
        <dbReference type="EMBL" id="GMM45694.1"/>
    </source>
</evidence>
<accession>A0AAV5R4Z7</accession>
<comment type="caution">
    <text evidence="1">The sequence shown here is derived from an EMBL/GenBank/DDBJ whole genome shotgun (WGS) entry which is preliminary data.</text>
</comment>
<evidence type="ECO:0000313" key="2">
    <source>
        <dbReference type="Proteomes" id="UP001378960"/>
    </source>
</evidence>
<dbReference type="GO" id="GO:0042720">
    <property type="term" value="C:mitochondrial inner membrane peptidase complex"/>
    <property type="evidence" value="ECO:0007669"/>
    <property type="project" value="InterPro"/>
</dbReference>
<dbReference type="AlphaFoldDB" id="A0AAV5R4Z7"/>
<sequence>MAPSLPIYTRKEIEEHTGIDINNLNDDNIGKNCELKELIQNQCTYDGNNVKCLPFKRIFLQCLQYNGDNEKIIGYKLQSKRGLENIRDNKSQFRNIEITKREDNVYDINDNEINEFIKVDEVFQRKIKEYYNKQ</sequence>
<evidence type="ECO:0008006" key="3">
    <source>
        <dbReference type="Google" id="ProtNLM"/>
    </source>
</evidence>
<organism evidence="1 2">
    <name type="scientific">Pichia kluyveri</name>
    <name type="common">Yeast</name>
    <dbReference type="NCBI Taxonomy" id="36015"/>
    <lineage>
        <taxon>Eukaryota</taxon>
        <taxon>Fungi</taxon>
        <taxon>Dikarya</taxon>
        <taxon>Ascomycota</taxon>
        <taxon>Saccharomycotina</taxon>
        <taxon>Pichiomycetes</taxon>
        <taxon>Pichiales</taxon>
        <taxon>Pichiaceae</taxon>
        <taxon>Pichia</taxon>
    </lineage>
</organism>
<protein>
    <recommendedName>
        <fullName evidence="3">CHCH domain-containing protein</fullName>
    </recommendedName>
</protein>
<name>A0AAV5R4Z7_PICKL</name>
<dbReference type="Pfam" id="PF11093">
    <property type="entry name" value="Mitochondr_Som1"/>
    <property type="match status" value="1"/>
</dbReference>
<dbReference type="EMBL" id="BTGB01000002">
    <property type="protein sequence ID" value="GMM45694.1"/>
    <property type="molecule type" value="Genomic_DNA"/>
</dbReference>
<keyword evidence="2" id="KW-1185">Reference proteome</keyword>
<proteinExistence type="predicted"/>